<dbReference type="PANTHER" id="PTHR46656">
    <property type="entry name" value="PUTATIVE-RELATED"/>
    <property type="match status" value="1"/>
</dbReference>
<gene>
    <name evidence="2" type="ORF">SAMN05660653_01217</name>
</gene>
<dbReference type="GO" id="GO:0016757">
    <property type="term" value="F:glycosyltransferase activity"/>
    <property type="evidence" value="ECO:0007669"/>
    <property type="project" value="InterPro"/>
</dbReference>
<dbReference type="AlphaFoldDB" id="A0A1G6BYN2"/>
<name>A0A1G6BYN2_9BACT</name>
<dbReference type="PANTHER" id="PTHR46656:SF3">
    <property type="entry name" value="PUTATIVE-RELATED"/>
    <property type="match status" value="1"/>
</dbReference>
<dbReference type="Pfam" id="PF00534">
    <property type="entry name" value="Glycos_transf_1"/>
    <property type="match status" value="1"/>
</dbReference>
<dbReference type="InterPro" id="IPR001296">
    <property type="entry name" value="Glyco_trans_1"/>
</dbReference>
<keyword evidence="3" id="KW-1185">Reference proteome</keyword>
<sequence length="329" mass="38243">MNIYYHLSHYISHRNAGMDYIVGLKNLGLNLVHDINDADVIILHDDPLNYSNVLRLVSKSRYRKIIAYSVWETEDLPLQYLEPLRLVDEIWTCTPFSATAFLKHFEKVRVLEHVVSRVEPSIDDLMRITSRIGHHEDGFYFYSIVDSVNPRKNLRSLLDVFAKNFHSHKNVHLVVKQYRHAVDLASLPQVISIDKDLSPGELSALHRFCDCYISLHHAEAWGLTISDAMFFGNPVIATGYSGNMHYMSEANSYPVNHFLDHVHEEMCRRIPLYRPEMKWAYPDLRHAGYLMKKLSRDKKNPKLRNAIKDMSAFGLTEITHKMRSLLELP</sequence>
<dbReference type="OrthoDB" id="9816564at2"/>
<reference evidence="2 3" key="1">
    <citation type="submission" date="2016-10" db="EMBL/GenBank/DDBJ databases">
        <authorList>
            <person name="de Groot N.N."/>
        </authorList>
    </citation>
    <scope>NUCLEOTIDE SEQUENCE [LARGE SCALE GENOMIC DNA]</scope>
    <source>
        <strain evidence="2 3">ASO4-2</strain>
    </source>
</reference>
<dbReference type="RefSeq" id="WP_092118668.1">
    <property type="nucleotide sequence ID" value="NZ_FMXO01000006.1"/>
</dbReference>
<evidence type="ECO:0000259" key="1">
    <source>
        <dbReference type="Pfam" id="PF00534"/>
    </source>
</evidence>
<dbReference type="STRING" id="617002.SAMN05660653_01217"/>
<dbReference type="Proteomes" id="UP000198771">
    <property type="component" value="Unassembled WGS sequence"/>
</dbReference>
<dbReference type="Gene3D" id="3.40.50.2000">
    <property type="entry name" value="Glycogen Phosphorylase B"/>
    <property type="match status" value="1"/>
</dbReference>
<proteinExistence type="predicted"/>
<dbReference type="SUPFAM" id="SSF53756">
    <property type="entry name" value="UDP-Glycosyltransferase/glycogen phosphorylase"/>
    <property type="match status" value="1"/>
</dbReference>
<evidence type="ECO:0000313" key="2">
    <source>
        <dbReference type="EMBL" id="SDB25697.1"/>
    </source>
</evidence>
<dbReference type="EMBL" id="FMXO01000006">
    <property type="protein sequence ID" value="SDB25697.1"/>
    <property type="molecule type" value="Genomic_DNA"/>
</dbReference>
<protein>
    <submittedName>
        <fullName evidence="2">Glycosyl transferases group 1</fullName>
    </submittedName>
</protein>
<keyword evidence="2" id="KW-0808">Transferase</keyword>
<accession>A0A1G6BYN2</accession>
<evidence type="ECO:0000313" key="3">
    <source>
        <dbReference type="Proteomes" id="UP000198771"/>
    </source>
</evidence>
<feature type="domain" description="Glycosyl transferase family 1" evidence="1">
    <location>
        <begin position="140"/>
        <end position="250"/>
    </location>
</feature>
<organism evidence="2 3">
    <name type="scientific">Desulfonatronum thiosulfatophilum</name>
    <dbReference type="NCBI Taxonomy" id="617002"/>
    <lineage>
        <taxon>Bacteria</taxon>
        <taxon>Pseudomonadati</taxon>
        <taxon>Thermodesulfobacteriota</taxon>
        <taxon>Desulfovibrionia</taxon>
        <taxon>Desulfovibrionales</taxon>
        <taxon>Desulfonatronaceae</taxon>
        <taxon>Desulfonatronum</taxon>
    </lineage>
</organism>